<proteinExistence type="predicted"/>
<keyword evidence="1" id="KW-0812">Transmembrane</keyword>
<evidence type="ECO:0000256" key="1">
    <source>
        <dbReference type="SAM" id="Phobius"/>
    </source>
</evidence>
<name>A0A9D8PVD8_9GAMM</name>
<dbReference type="RefSeq" id="WP_273082629.1">
    <property type="nucleotide sequence ID" value="NZ_JAFKME010000006.1"/>
</dbReference>
<reference evidence="2" key="1">
    <citation type="submission" date="2021-02" db="EMBL/GenBank/DDBJ databases">
        <title>Thiocyanate and organic carbon inputs drive convergent selection for specific autotrophic Afipia and Thiobacillus strains within complex microbiomes.</title>
        <authorList>
            <person name="Huddy R.J."/>
            <person name="Sachdeva R."/>
            <person name="Kadzinga F."/>
            <person name="Kantor R.S."/>
            <person name="Harrison S.T.L."/>
            <person name="Banfield J.F."/>
        </authorList>
    </citation>
    <scope>NUCLEOTIDE SEQUENCE</scope>
    <source>
        <strain evidence="2">SCN18_10_11_15_R1_P_69_7</strain>
    </source>
</reference>
<keyword evidence="1" id="KW-0472">Membrane</keyword>
<evidence type="ECO:0000313" key="2">
    <source>
        <dbReference type="EMBL" id="MBN8798343.1"/>
    </source>
</evidence>
<accession>A0A9D8PVD8</accession>
<evidence type="ECO:0000313" key="3">
    <source>
        <dbReference type="Proteomes" id="UP000664815"/>
    </source>
</evidence>
<protein>
    <recommendedName>
        <fullName evidence="4">Transmembrane protein</fullName>
    </recommendedName>
</protein>
<dbReference type="Proteomes" id="UP000664815">
    <property type="component" value="Unassembled WGS sequence"/>
</dbReference>
<feature type="transmembrane region" description="Helical" evidence="1">
    <location>
        <begin position="111"/>
        <end position="138"/>
    </location>
</feature>
<organism evidence="2 3">
    <name type="scientific">Stenotrophomonas nitritireducens</name>
    <dbReference type="NCBI Taxonomy" id="83617"/>
    <lineage>
        <taxon>Bacteria</taxon>
        <taxon>Pseudomonadati</taxon>
        <taxon>Pseudomonadota</taxon>
        <taxon>Gammaproteobacteria</taxon>
        <taxon>Lysobacterales</taxon>
        <taxon>Lysobacteraceae</taxon>
        <taxon>Stenotrophomonas</taxon>
    </lineage>
</organism>
<evidence type="ECO:0008006" key="4">
    <source>
        <dbReference type="Google" id="ProtNLM"/>
    </source>
</evidence>
<feature type="transmembrane region" description="Helical" evidence="1">
    <location>
        <begin position="29"/>
        <end position="53"/>
    </location>
</feature>
<dbReference type="AlphaFoldDB" id="A0A9D8PVD8"/>
<dbReference type="EMBL" id="JAFKMG010000317">
    <property type="protein sequence ID" value="MBN8798343.1"/>
    <property type="molecule type" value="Genomic_DNA"/>
</dbReference>
<comment type="caution">
    <text evidence="2">The sequence shown here is derived from an EMBL/GenBank/DDBJ whole genome shotgun (WGS) entry which is preliminary data.</text>
</comment>
<gene>
    <name evidence="2" type="ORF">J0H45_03140</name>
</gene>
<feature type="transmembrane region" description="Helical" evidence="1">
    <location>
        <begin position="73"/>
        <end position="99"/>
    </location>
</feature>
<keyword evidence="1" id="KW-1133">Transmembrane helix</keyword>
<sequence length="147" mass="15641">MDAVNALVPPPTLTDEDASQLRLLSIFHYVVAAITGLFSLFPVLHLAMGLAMVTGKLPMDQGTSGAQALDPQLFGWFFVAFAGAFIACGLTLAGFMAYAGRCLGRRRRHTLCLVVAAISCMMMPFGTVLGVFTLIVLMRPAVKAAFA</sequence>